<dbReference type="PANTHER" id="PTHR33478:SF1">
    <property type="entry name" value="EXTRACELLULAR METALLOPROTEINASE MEP"/>
    <property type="match status" value="1"/>
</dbReference>
<evidence type="ECO:0000256" key="10">
    <source>
        <dbReference type="ARBA" id="ARBA00022833"/>
    </source>
</evidence>
<evidence type="ECO:0000256" key="7">
    <source>
        <dbReference type="ARBA" id="ARBA00022729"/>
    </source>
</evidence>
<keyword evidence="17" id="KW-1185">Reference proteome</keyword>
<dbReference type="Gene3D" id="2.60.40.10">
    <property type="entry name" value="Immunoglobulins"/>
    <property type="match status" value="2"/>
</dbReference>
<evidence type="ECO:0000256" key="11">
    <source>
        <dbReference type="ARBA" id="ARBA00023049"/>
    </source>
</evidence>
<dbReference type="CDD" id="cd09596">
    <property type="entry name" value="M36"/>
    <property type="match status" value="1"/>
</dbReference>
<feature type="signal peptide" evidence="13">
    <location>
        <begin position="1"/>
        <end position="20"/>
    </location>
</feature>
<dbReference type="RefSeq" id="WP_202335446.1">
    <property type="nucleotide sequence ID" value="NZ_CP068439.1"/>
</dbReference>
<evidence type="ECO:0000256" key="1">
    <source>
        <dbReference type="ARBA" id="ARBA00001947"/>
    </source>
</evidence>
<dbReference type="Pfam" id="PF18962">
    <property type="entry name" value="Por_Secre_tail"/>
    <property type="match status" value="1"/>
</dbReference>
<dbReference type="InterPro" id="IPR027268">
    <property type="entry name" value="Peptidase_M4/M1_CTD_sf"/>
</dbReference>
<keyword evidence="7 13" id="KW-0732">Signal</keyword>
<evidence type="ECO:0000256" key="9">
    <source>
        <dbReference type="ARBA" id="ARBA00022801"/>
    </source>
</evidence>
<dbReference type="InterPro" id="IPR013783">
    <property type="entry name" value="Ig-like_fold"/>
</dbReference>
<dbReference type="InterPro" id="IPR003410">
    <property type="entry name" value="HYR_dom"/>
</dbReference>
<dbReference type="PROSITE" id="PS50825">
    <property type="entry name" value="HYR"/>
    <property type="match status" value="4"/>
</dbReference>
<evidence type="ECO:0000256" key="12">
    <source>
        <dbReference type="ARBA" id="ARBA00023145"/>
    </source>
</evidence>
<dbReference type="Gene3D" id="1.10.390.10">
    <property type="entry name" value="Neutral Protease Domain 2"/>
    <property type="match status" value="1"/>
</dbReference>
<keyword evidence="10" id="KW-0862">Zinc</keyword>
<dbReference type="InterPro" id="IPR050371">
    <property type="entry name" value="Fungal_virulence_M36"/>
</dbReference>
<evidence type="ECO:0000256" key="4">
    <source>
        <dbReference type="ARBA" id="ARBA00022525"/>
    </source>
</evidence>
<keyword evidence="11" id="KW-0482">Metalloprotease</keyword>
<dbReference type="Pfam" id="PF02128">
    <property type="entry name" value="Peptidase_M36"/>
    <property type="match status" value="1"/>
</dbReference>
<comment type="subcellular location">
    <subcellularLocation>
        <location evidence="2">Secreted</location>
    </subcellularLocation>
</comment>
<dbReference type="Gene3D" id="3.10.170.10">
    <property type="match status" value="1"/>
</dbReference>
<dbReference type="NCBIfam" id="TIGR04183">
    <property type="entry name" value="Por_Secre_tail"/>
    <property type="match status" value="1"/>
</dbReference>
<feature type="domain" description="HYR" evidence="14">
    <location>
        <begin position="1302"/>
        <end position="1383"/>
    </location>
</feature>
<keyword evidence="4" id="KW-0964">Secreted</keyword>
<gene>
    <name evidence="16" type="ORF">JK629_09785</name>
</gene>
<evidence type="ECO:0000256" key="6">
    <source>
        <dbReference type="ARBA" id="ARBA00022723"/>
    </source>
</evidence>
<feature type="domain" description="HYR" evidence="14">
    <location>
        <begin position="1541"/>
        <end position="1624"/>
    </location>
</feature>
<dbReference type="InterPro" id="IPR011096">
    <property type="entry name" value="FTP_domain"/>
</dbReference>
<evidence type="ECO:0000313" key="17">
    <source>
        <dbReference type="Proteomes" id="UP000629420"/>
    </source>
</evidence>
<keyword evidence="8" id="KW-0677">Repeat</keyword>
<dbReference type="PROSITE" id="PS51829">
    <property type="entry name" value="P_HOMO_B"/>
    <property type="match status" value="1"/>
</dbReference>
<comment type="similarity">
    <text evidence="3">Belongs to the peptidase M36 family.</text>
</comment>
<dbReference type="PANTHER" id="PTHR33478">
    <property type="entry name" value="EXTRACELLULAR METALLOPROTEINASE MEP"/>
    <property type="match status" value="1"/>
</dbReference>
<feature type="chain" id="PRO_5045186962" evidence="13">
    <location>
        <begin position="21"/>
        <end position="2042"/>
    </location>
</feature>
<dbReference type="PRINTS" id="PR00999">
    <property type="entry name" value="FUNGALYSIN"/>
</dbReference>
<dbReference type="SUPFAM" id="SSF55486">
    <property type="entry name" value="Metalloproteases ('zincins'), catalytic domain"/>
    <property type="match status" value="1"/>
</dbReference>
<proteinExistence type="inferred from homology"/>
<dbReference type="InterPro" id="IPR002884">
    <property type="entry name" value="P_dom"/>
</dbReference>
<evidence type="ECO:0000256" key="8">
    <source>
        <dbReference type="ARBA" id="ARBA00022737"/>
    </source>
</evidence>
<dbReference type="Pfam" id="PF07504">
    <property type="entry name" value="FTP"/>
    <property type="match status" value="1"/>
</dbReference>
<evidence type="ECO:0000256" key="13">
    <source>
        <dbReference type="SAM" id="SignalP"/>
    </source>
</evidence>
<keyword evidence="5" id="KW-0645">Protease</keyword>
<dbReference type="SUPFAM" id="SSF49785">
    <property type="entry name" value="Galactose-binding domain-like"/>
    <property type="match status" value="1"/>
</dbReference>
<dbReference type="InterPro" id="IPR026444">
    <property type="entry name" value="Secre_tail"/>
</dbReference>
<reference evidence="16 17" key="1">
    <citation type="submission" date="2021-01" db="EMBL/GenBank/DDBJ databases">
        <title>Aequorivita sp. strain KX20305, a bacterium isolated from the sediment collected at a cold seep field in South China Sea.</title>
        <authorList>
            <person name="Zhang H."/>
            <person name="Li C."/>
        </authorList>
    </citation>
    <scope>NUCLEOTIDE SEQUENCE [LARGE SCALE GENOMIC DNA]</scope>
    <source>
        <strain evidence="16 17">KX20305</strain>
    </source>
</reference>
<comment type="cofactor">
    <cofactor evidence="1">
        <name>Zn(2+)</name>
        <dbReference type="ChEBI" id="CHEBI:29105"/>
    </cofactor>
</comment>
<evidence type="ECO:0000256" key="5">
    <source>
        <dbReference type="ARBA" id="ARBA00022670"/>
    </source>
</evidence>
<organism evidence="16 17">
    <name type="scientific">Aequorivita iocasae</name>
    <dbReference type="NCBI Taxonomy" id="2803865"/>
    <lineage>
        <taxon>Bacteria</taxon>
        <taxon>Pseudomonadati</taxon>
        <taxon>Bacteroidota</taxon>
        <taxon>Flavobacteriia</taxon>
        <taxon>Flavobacteriales</taxon>
        <taxon>Flavobacteriaceae</taxon>
        <taxon>Aequorivita</taxon>
    </lineage>
</organism>
<dbReference type="InterPro" id="IPR008979">
    <property type="entry name" value="Galactose-bd-like_sf"/>
</dbReference>
<keyword evidence="6" id="KW-0479">Metal-binding</keyword>
<dbReference type="InterPro" id="IPR001842">
    <property type="entry name" value="Peptidase_M36"/>
</dbReference>
<dbReference type="Pfam" id="PF02494">
    <property type="entry name" value="HYR"/>
    <property type="match status" value="1"/>
</dbReference>
<accession>A0ABX7DQB0</accession>
<evidence type="ECO:0000313" key="16">
    <source>
        <dbReference type="EMBL" id="QQX75632.1"/>
    </source>
</evidence>
<protein>
    <submittedName>
        <fullName evidence="16">M36 family metallopeptidase</fullName>
    </submittedName>
</protein>
<evidence type="ECO:0000259" key="14">
    <source>
        <dbReference type="PROSITE" id="PS50825"/>
    </source>
</evidence>
<dbReference type="EMBL" id="CP068439">
    <property type="protein sequence ID" value="QQX75632.1"/>
    <property type="molecule type" value="Genomic_DNA"/>
</dbReference>
<keyword evidence="9" id="KW-0378">Hydrolase</keyword>
<evidence type="ECO:0000256" key="2">
    <source>
        <dbReference type="ARBA" id="ARBA00004613"/>
    </source>
</evidence>
<feature type="domain" description="HYR" evidence="14">
    <location>
        <begin position="1865"/>
        <end position="1952"/>
    </location>
</feature>
<feature type="domain" description="HYR" evidence="14">
    <location>
        <begin position="1702"/>
        <end position="1785"/>
    </location>
</feature>
<feature type="domain" description="P/Homo B" evidence="15">
    <location>
        <begin position="729"/>
        <end position="887"/>
    </location>
</feature>
<evidence type="ECO:0000256" key="3">
    <source>
        <dbReference type="ARBA" id="ARBA00006006"/>
    </source>
</evidence>
<sequence>MKRSTLLLMVLCIVTIQLSAQQKKPQKEKENQRIAAEPSSISLENLIKQPSSVYVITKQHVSSISGIRHVYIRQAINGLEVYGTESSVHIDKNGKVLMEHNKFLKDVQVTVKSSSQGISARQAVTSVASQMGYTITNLQEVKSIGGKNKATVFNKAGISSEEIPAKLMYYYREGIGTYLVWELSVAEKNSSDWWNFRVDASTGKIIDKDNWTISCNILGDHEDHVHTSATPSAPFIGPMNEPVENNAIVSESFAPPAASYRVYAMPVENPNYGTRTLVTNPENLTASPFGWHDTNGDDTPEFTNTRGNNVDAYDDDNANNNPDGKYAFSPGGNLIFDFPLNTTYSAGDQSENAAITNLFYWTNIIHDVTYQYGFDEASGNFQQNNYGNGGLGNDPVNAEAQDGSGTCNANFGTPADGSRPRMQMYVCNSRDGDLDNMVIIHEYGHGISNRLSTLGGAEQMGEGWSDYYGLMLTMESGDAGPDSRGVGTWLIGEGPGGPGIRTWPYSTDFGVNPHTYDDIKTEVAPHGVGSVWAEMLWEMTWELIAIHGFDTDFYNGNGGNNISLALVTEGLKLQPSQPGFVDGRDAILAADMAMYGGANQCAIWEAFARRGLGYSAIQGSSGSKTDGTEAFDLPPSFSSLDVIDEVCLSDGIQTGLSGGNPTGGVYSGSGVTDDGNGMTFTFDPSVGGPGLVTVTYIVNDFCTGAPTTLTDDINVTNDPPEIICMGSGTIPMNGTQTSTPGAPIPDNNPTGVTVNMNVTENVTITDLDVNLNISHTWVGDVIVTIKSPSGTMATIIDRPGRTTSGFGCSGDNIVAVLDDEAATAVENECAGSVPTINGSFIPNNPLSVFDGESTMGLWELTVSDVVSPDAGTINSWGIDYDYEVTAPVLDVTLDGSGNATVNAEDLLFSVSVDCGGYTVLAGSPLAPTVSFTCSDTGLNTVAVEVTNDNGATSTCSALVNVIGGGGGGGPFTCPGNITQDNDPGICGAVVTYTVQSPSGCGGATPITFTYTGAPEVFIVPAGVTEITVENWGASGADGDGSGAGIGGLGGYASGVLSVTPGDVINIFVGGQDGYNGGGMVPGSTAGNGGGASDIRINGVTLADRVLVAAGGGGGGSTGCVADWMGGNGGNGGAGDPGIKGVDSPNGGGGFGGSLQTGGAPGIGCAGFLGGPGGDDGTGGVGQSCCCATIPNGGGGGGGYNVGGGGGGGSAGTTGCSGNDKGGGGGGGGGLSYIGGVTNGSINNGVNSGNGMIVISYINTGTVTQTAGLASGDIFPVGTTTNTFEYDDGVNPVQTCSFDVTINDTEAPAAVCQNITVQLDASGNASIIPADVDGGSTDNCGIASLSVSPSTFTCANVGANNVTFTVTDVNGNSNTCTAVVTVEDNVAPAAVCQNITVQLDASGNASITPADVDGGSTDNCGIASLSVSPSTFTCANVGANNVTFTVTDVNGNSSTCTAVVTVEDNVAPAAVCQNITVQLDATGNVSITAGDVDGGSTDACGIASTSIDITDFTCADIGPNNVTLTVTDVNGNSSTCVAVVTVEDDLPPTIVCPENITANTDLGMCSAVVSFPMALGQDNCSVTVSQTGGLASGSAFPVGVNTVEFTATDGSGNTAVCSFTITVVDNEVPTMVCQNITIQLDASGNASITAADVDGGSTDNCGIASISVSPSTFDCSDVGDNPVVLTVTDVNGNSNTCTAIVTVEDITPPVAVCQNITVELDPVTGTVTIAGTDIDGGSTDACGIDTYNLDIDTFDCSNIGDNTVVLTVTDVNGNISTCTAIVTVEDNTNPELVCQDFTLELGADGTATLDPNDVIASNTDNCVIATVAVDITEFSCADIGTPVTVQVFTSDVNGNLSTCTAVVTVVDLLAPVLTCPTDQTVDPGAGNLFYIVPDYFATGEATAIDNCTDPVTSTTQDPAAGTPLSDGVYTITLTAEDEYGNVSTCTFELTVESVLGAGDNNANIGSLEMYPNPAQHTVTIGNPQSLSLEKLSIFDLRGRMVKSIDLRSMGAEKTIDISEMAAATYLVIIQGENGQTTKRLIKE</sequence>
<name>A0ABX7DQB0_9FLAO</name>
<dbReference type="Proteomes" id="UP000629420">
    <property type="component" value="Chromosome"/>
</dbReference>
<dbReference type="Gene3D" id="2.60.120.260">
    <property type="entry name" value="Galactose-binding domain-like"/>
    <property type="match status" value="1"/>
</dbReference>
<dbReference type="Pfam" id="PF01483">
    <property type="entry name" value="P_proprotein"/>
    <property type="match status" value="1"/>
</dbReference>
<evidence type="ECO:0000259" key="15">
    <source>
        <dbReference type="PROSITE" id="PS51829"/>
    </source>
</evidence>
<keyword evidence="12" id="KW-0865">Zymogen</keyword>